<dbReference type="RefSeq" id="WP_128674950.1">
    <property type="nucleotide sequence ID" value="NZ_RRCO01000006.1"/>
</dbReference>
<reference evidence="1 2" key="1">
    <citation type="submission" date="2018-11" db="EMBL/GenBank/DDBJ databases">
        <title>Genome sequencing of Lachnoanaerobaculum sp. KCOM 2030 (= ChDC B114).</title>
        <authorList>
            <person name="Kook J.-K."/>
            <person name="Park S.-N."/>
            <person name="Lim Y.K."/>
        </authorList>
    </citation>
    <scope>NUCLEOTIDE SEQUENCE [LARGE SCALE GENOMIC DNA]</scope>
    <source>
        <strain evidence="1 2">KCOM 2030</strain>
    </source>
</reference>
<accession>A0A3P3QU45</accession>
<evidence type="ECO:0000313" key="2">
    <source>
        <dbReference type="Proteomes" id="UP000272490"/>
    </source>
</evidence>
<keyword evidence="2" id="KW-1185">Reference proteome</keyword>
<comment type="caution">
    <text evidence="1">The sequence shown here is derived from an EMBL/GenBank/DDBJ whole genome shotgun (WGS) entry which is preliminary data.</text>
</comment>
<dbReference type="AlphaFoldDB" id="A0A3P3QU45"/>
<dbReference type="EMBL" id="RRCO01000006">
    <property type="protein sequence ID" value="RRJ24615.1"/>
    <property type="molecule type" value="Genomic_DNA"/>
</dbReference>
<dbReference type="Proteomes" id="UP000272490">
    <property type="component" value="Unassembled WGS sequence"/>
</dbReference>
<organism evidence="1 2">
    <name type="scientific">Lachnoanaerobaculum gingivalis</name>
    <dbReference type="NCBI Taxonomy" id="2490855"/>
    <lineage>
        <taxon>Bacteria</taxon>
        <taxon>Bacillati</taxon>
        <taxon>Bacillota</taxon>
        <taxon>Clostridia</taxon>
        <taxon>Lachnospirales</taxon>
        <taxon>Lachnospiraceae</taxon>
        <taxon>Lachnoanaerobaculum</taxon>
    </lineage>
</organism>
<dbReference type="OrthoDB" id="9880236at2"/>
<name>A0A3P3QU45_9FIRM</name>
<protein>
    <submittedName>
        <fullName evidence="1">Uncharacterized protein</fullName>
    </submittedName>
</protein>
<proteinExistence type="predicted"/>
<evidence type="ECO:0000313" key="1">
    <source>
        <dbReference type="EMBL" id="RRJ24615.1"/>
    </source>
</evidence>
<gene>
    <name evidence="1" type="ORF">EHV10_12580</name>
</gene>
<sequence length="104" mass="12920">MFKVLIQLDEDLIQKDKQFDLFSIYKDINTRFRETNCYLLEQNGDRYIYSTEQSDQALSNLFIPSFDIKELPWFKYVKEFFLVHNEYDKDEWEYEDMKKDWKSN</sequence>